<dbReference type="Gene3D" id="3.30.1360.210">
    <property type="match status" value="1"/>
</dbReference>
<dbReference type="EMBL" id="MTSL01000220">
    <property type="protein sequence ID" value="PJF16457.1"/>
    <property type="molecule type" value="Genomic_DNA"/>
</dbReference>
<protein>
    <recommendedName>
        <fullName evidence="6">60S ribosomal protein L22</fullName>
    </recommendedName>
</protein>
<dbReference type="InterPro" id="IPR038526">
    <property type="entry name" value="Ribosomal_eL22_sf"/>
</dbReference>
<dbReference type="PANTHER" id="PTHR10064">
    <property type="entry name" value="60S RIBOSOMAL PROTEIN L22"/>
    <property type="match status" value="1"/>
</dbReference>
<name>A0A2H9TFA3_9FUNG</name>
<keyword evidence="3" id="KW-0687">Ribonucleoprotein</keyword>
<sequence length="124" mass="14062">MDTVAAKKPCKFVIDCSRPVSDAIFDAAAFENFLHDRFKVNGKTGQLGAAVEITRDGTGQRIVVVGNSVDFPKRYLKYLTKKFLKKNQLRDWLHVVASDKQTYQLRYFNIGQDEEEGEDAEADN</sequence>
<dbReference type="GO" id="GO:0002181">
    <property type="term" value="P:cytoplasmic translation"/>
    <property type="evidence" value="ECO:0007669"/>
    <property type="project" value="TreeGrafter"/>
</dbReference>
<dbReference type="GO" id="GO:0003735">
    <property type="term" value="F:structural constituent of ribosome"/>
    <property type="evidence" value="ECO:0007669"/>
    <property type="project" value="InterPro"/>
</dbReference>
<dbReference type="OrthoDB" id="10259820at2759"/>
<dbReference type="GO" id="GO:0005840">
    <property type="term" value="C:ribosome"/>
    <property type="evidence" value="ECO:0007669"/>
    <property type="project" value="UniProtKB-KW"/>
</dbReference>
<dbReference type="Pfam" id="PF01776">
    <property type="entry name" value="Ribosomal_L22e"/>
    <property type="match status" value="1"/>
</dbReference>
<dbReference type="Proteomes" id="UP000240830">
    <property type="component" value="Unassembled WGS sequence"/>
</dbReference>
<evidence type="ECO:0000313" key="4">
    <source>
        <dbReference type="EMBL" id="PJF16457.1"/>
    </source>
</evidence>
<dbReference type="AlphaFoldDB" id="A0A2H9TFA3"/>
<proteinExistence type="inferred from homology"/>
<dbReference type="FunFam" id="3.30.1360.210:FF:000001">
    <property type="entry name" value="60S ribosomal protein L22 1"/>
    <property type="match status" value="1"/>
</dbReference>
<dbReference type="InterPro" id="IPR002671">
    <property type="entry name" value="Ribosomal_eL22"/>
</dbReference>
<dbReference type="STRING" id="1246581.A0A2H9TFA3"/>
<accession>A0A2H9TFA3</accession>
<evidence type="ECO:0000313" key="5">
    <source>
        <dbReference type="Proteomes" id="UP000240830"/>
    </source>
</evidence>
<organism evidence="4 5">
    <name type="scientific">Paramicrosporidium saccamoebae</name>
    <dbReference type="NCBI Taxonomy" id="1246581"/>
    <lineage>
        <taxon>Eukaryota</taxon>
        <taxon>Fungi</taxon>
        <taxon>Fungi incertae sedis</taxon>
        <taxon>Cryptomycota</taxon>
        <taxon>Cryptomycota incertae sedis</taxon>
        <taxon>Paramicrosporidium</taxon>
    </lineage>
</organism>
<evidence type="ECO:0000256" key="3">
    <source>
        <dbReference type="ARBA" id="ARBA00023274"/>
    </source>
</evidence>
<evidence type="ECO:0008006" key="6">
    <source>
        <dbReference type="Google" id="ProtNLM"/>
    </source>
</evidence>
<dbReference type="PANTHER" id="PTHR10064:SF31">
    <property type="entry name" value="LARGE RIBOSOMAL SUBUNIT PROTEIN EL22A-RELATED"/>
    <property type="match status" value="1"/>
</dbReference>
<comment type="caution">
    <text evidence="4">The sequence shown here is derived from an EMBL/GenBank/DDBJ whole genome shotgun (WGS) entry which is preliminary data.</text>
</comment>
<dbReference type="GO" id="GO:0003723">
    <property type="term" value="F:RNA binding"/>
    <property type="evidence" value="ECO:0007669"/>
    <property type="project" value="TreeGrafter"/>
</dbReference>
<reference evidence="4 5" key="1">
    <citation type="submission" date="2016-10" db="EMBL/GenBank/DDBJ databases">
        <title>The genome of Paramicrosporidium saccamoebae is the missing link in understanding Cryptomycota and Microsporidia evolution.</title>
        <authorList>
            <person name="Quandt C.A."/>
            <person name="Beaudet D."/>
            <person name="Corsaro D."/>
            <person name="Michel R."/>
            <person name="Corradi N."/>
            <person name="James T."/>
        </authorList>
    </citation>
    <scope>NUCLEOTIDE SEQUENCE [LARGE SCALE GENOMIC DNA]</scope>
    <source>
        <strain evidence="4 5">KSL3</strain>
    </source>
</reference>
<comment type="similarity">
    <text evidence="1">Belongs to the eukaryotic ribosomal protein eL22 family.</text>
</comment>
<gene>
    <name evidence="4" type="ORF">PSACC_03734</name>
</gene>
<keyword evidence="5" id="KW-1185">Reference proteome</keyword>
<dbReference type="GO" id="GO:0005737">
    <property type="term" value="C:cytoplasm"/>
    <property type="evidence" value="ECO:0007669"/>
    <property type="project" value="UniProtKB-ARBA"/>
</dbReference>
<evidence type="ECO:0000256" key="1">
    <source>
        <dbReference type="ARBA" id="ARBA00007817"/>
    </source>
</evidence>
<dbReference type="GO" id="GO:0030684">
    <property type="term" value="C:preribosome"/>
    <property type="evidence" value="ECO:0007669"/>
    <property type="project" value="EnsemblFungi"/>
</dbReference>
<keyword evidence="2" id="KW-0689">Ribosomal protein</keyword>
<evidence type="ECO:0000256" key="2">
    <source>
        <dbReference type="ARBA" id="ARBA00022980"/>
    </source>
</evidence>